<evidence type="ECO:0000313" key="2">
    <source>
        <dbReference type="Proteomes" id="UP001148838"/>
    </source>
</evidence>
<comment type="caution">
    <text evidence="1">The sequence shown here is derived from an EMBL/GenBank/DDBJ whole genome shotgun (WGS) entry which is preliminary data.</text>
</comment>
<reference evidence="1 2" key="1">
    <citation type="journal article" date="2022" name="Allergy">
        <title>Genome assembly and annotation of Periplaneta americana reveal a comprehensive cockroach allergen profile.</title>
        <authorList>
            <person name="Wang L."/>
            <person name="Xiong Q."/>
            <person name="Saelim N."/>
            <person name="Wang L."/>
            <person name="Nong W."/>
            <person name="Wan A.T."/>
            <person name="Shi M."/>
            <person name="Liu X."/>
            <person name="Cao Q."/>
            <person name="Hui J.H.L."/>
            <person name="Sookrung N."/>
            <person name="Leung T.F."/>
            <person name="Tungtrongchitr A."/>
            <person name="Tsui S.K.W."/>
        </authorList>
    </citation>
    <scope>NUCLEOTIDE SEQUENCE [LARGE SCALE GENOMIC DNA]</scope>
    <source>
        <strain evidence="1">PWHHKU_190912</strain>
    </source>
</reference>
<keyword evidence="2" id="KW-1185">Reference proteome</keyword>
<proteinExistence type="predicted"/>
<evidence type="ECO:0000313" key="1">
    <source>
        <dbReference type="EMBL" id="KAJ4438648.1"/>
    </source>
</evidence>
<sequence>MAGLCEGGNEPPGSLKATKYLDKRILVVVCNGTKAASAQFNIPIAYACNLGRILKESSLEGRENLGRKESRGERSASLGGRWAAGREWGKETDCGGSKETSRDRLLYKRPETDCSRRSKQRASKEASLRDLSNCGSVQAEATRPEVLGSRRYNDNITYLLRSNTCRNSKHIPFTVDLLVGEQYGLRQSSASISTALSHGARCTRRGRQRQQLRTENISISRCWVQRADVETPEPLAIPSRDIVTAVSCRLALSAALSVLMLKQPSPPETNTAWRGRFVARHALSSAVTSSHQLIAFHSFSACAWRVA</sequence>
<dbReference type="Proteomes" id="UP001148838">
    <property type="component" value="Unassembled WGS sequence"/>
</dbReference>
<gene>
    <name evidence="1" type="ORF">ANN_14595</name>
</gene>
<name>A0ABQ8SY05_PERAM</name>
<dbReference type="EMBL" id="JAJSOF020000019">
    <property type="protein sequence ID" value="KAJ4438648.1"/>
    <property type="molecule type" value="Genomic_DNA"/>
</dbReference>
<organism evidence="1 2">
    <name type="scientific">Periplaneta americana</name>
    <name type="common">American cockroach</name>
    <name type="synonym">Blatta americana</name>
    <dbReference type="NCBI Taxonomy" id="6978"/>
    <lineage>
        <taxon>Eukaryota</taxon>
        <taxon>Metazoa</taxon>
        <taxon>Ecdysozoa</taxon>
        <taxon>Arthropoda</taxon>
        <taxon>Hexapoda</taxon>
        <taxon>Insecta</taxon>
        <taxon>Pterygota</taxon>
        <taxon>Neoptera</taxon>
        <taxon>Polyneoptera</taxon>
        <taxon>Dictyoptera</taxon>
        <taxon>Blattodea</taxon>
        <taxon>Blattoidea</taxon>
        <taxon>Blattidae</taxon>
        <taxon>Blattinae</taxon>
        <taxon>Periplaneta</taxon>
    </lineage>
</organism>
<accession>A0ABQ8SY05</accession>
<protein>
    <submittedName>
        <fullName evidence="1">Uncharacterized protein</fullName>
    </submittedName>
</protein>